<feature type="binding site" evidence="9">
    <location>
        <begin position="505"/>
        <end position="512"/>
    </location>
    <ligand>
        <name>ATP</name>
        <dbReference type="ChEBI" id="CHEBI:30616"/>
    </ligand>
</feature>
<dbReference type="SUPFAM" id="SSF52540">
    <property type="entry name" value="P-loop containing nucleoside triphosphate hydrolases"/>
    <property type="match status" value="3"/>
</dbReference>
<comment type="caution">
    <text evidence="13">The sequence shown here is derived from an EMBL/GenBank/DDBJ whole genome shotgun (WGS) entry which is preliminary data.</text>
</comment>
<evidence type="ECO:0000256" key="5">
    <source>
        <dbReference type="ARBA" id="ARBA00022741"/>
    </source>
</evidence>
<feature type="binding site" evidence="9">
    <location>
        <begin position="1152"/>
        <end position="1159"/>
    </location>
    <ligand>
        <name>ATP</name>
        <dbReference type="ChEBI" id="CHEBI:30616"/>
    </ligand>
</feature>
<keyword evidence="7 10" id="KW-1133">Transmembrane helix</keyword>
<dbReference type="NCBIfam" id="TIGR03924">
    <property type="entry name" value="T7SS_EccC_a"/>
    <property type="match status" value="1"/>
</dbReference>
<dbReference type="Proteomes" id="UP000310458">
    <property type="component" value="Unassembled WGS sequence"/>
</dbReference>
<protein>
    <submittedName>
        <fullName evidence="13">Type VII secretion protein EccCa</fullName>
    </submittedName>
</protein>
<evidence type="ECO:0000256" key="4">
    <source>
        <dbReference type="ARBA" id="ARBA00022737"/>
    </source>
</evidence>
<evidence type="ECO:0000259" key="12">
    <source>
        <dbReference type="PROSITE" id="PS50901"/>
    </source>
</evidence>
<keyword evidence="2" id="KW-1003">Cell membrane</keyword>
<dbReference type="Pfam" id="PF01580">
    <property type="entry name" value="FtsK_SpoIIIE"/>
    <property type="match status" value="2"/>
</dbReference>
<dbReference type="PROSITE" id="PS50901">
    <property type="entry name" value="FTSK"/>
    <property type="match status" value="3"/>
</dbReference>
<dbReference type="PANTHER" id="PTHR22683:SF1">
    <property type="entry name" value="TYPE VII SECRETION SYSTEM PROTEIN ESSC"/>
    <property type="match status" value="1"/>
</dbReference>
<keyword evidence="5 9" id="KW-0547">Nucleotide-binding</keyword>
<feature type="domain" description="FtsK" evidence="12">
    <location>
        <begin position="1134"/>
        <end position="1316"/>
    </location>
</feature>
<proteinExistence type="predicted"/>
<organism evidence="13 14">
    <name type="scientific">Nesterenkonia salmonea</name>
    <dbReference type="NCBI Taxonomy" id="1804987"/>
    <lineage>
        <taxon>Bacteria</taxon>
        <taxon>Bacillati</taxon>
        <taxon>Actinomycetota</taxon>
        <taxon>Actinomycetes</taxon>
        <taxon>Micrococcales</taxon>
        <taxon>Micrococcaceae</taxon>
        <taxon>Nesterenkonia</taxon>
    </lineage>
</organism>
<keyword evidence="4" id="KW-0677">Repeat</keyword>
<dbReference type="Gene3D" id="3.40.50.300">
    <property type="entry name" value="P-loop containing nucleotide triphosphate hydrolases"/>
    <property type="match status" value="4"/>
</dbReference>
<name>A0A5R9BA49_9MICC</name>
<evidence type="ECO:0000256" key="8">
    <source>
        <dbReference type="ARBA" id="ARBA00023136"/>
    </source>
</evidence>
<accession>A0A5R9BA49</accession>
<evidence type="ECO:0000256" key="1">
    <source>
        <dbReference type="ARBA" id="ARBA00004651"/>
    </source>
</evidence>
<feature type="domain" description="FtsK" evidence="12">
    <location>
        <begin position="849"/>
        <end position="1040"/>
    </location>
</feature>
<dbReference type="PANTHER" id="PTHR22683">
    <property type="entry name" value="SPORULATION PROTEIN RELATED"/>
    <property type="match status" value="1"/>
</dbReference>
<keyword evidence="8 10" id="KW-0472">Membrane</keyword>
<dbReference type="SMART" id="SM00382">
    <property type="entry name" value="AAA"/>
    <property type="match status" value="3"/>
</dbReference>
<evidence type="ECO:0000256" key="7">
    <source>
        <dbReference type="ARBA" id="ARBA00022989"/>
    </source>
</evidence>
<evidence type="ECO:0000259" key="11">
    <source>
        <dbReference type="PROSITE" id="PS50206"/>
    </source>
</evidence>
<gene>
    <name evidence="13" type="primary">eccCa</name>
    <name evidence="13" type="ORF">FEF26_13490</name>
</gene>
<evidence type="ECO:0000313" key="14">
    <source>
        <dbReference type="Proteomes" id="UP000310458"/>
    </source>
</evidence>
<evidence type="ECO:0000256" key="9">
    <source>
        <dbReference type="PROSITE-ProRule" id="PRU00289"/>
    </source>
</evidence>
<feature type="transmembrane region" description="Helical" evidence="10">
    <location>
        <begin position="73"/>
        <end position="92"/>
    </location>
</feature>
<dbReference type="InterPro" id="IPR003593">
    <property type="entry name" value="AAA+_ATPase"/>
</dbReference>
<dbReference type="InterPro" id="IPR027417">
    <property type="entry name" value="P-loop_NTPase"/>
</dbReference>
<keyword evidence="14" id="KW-1185">Reference proteome</keyword>
<evidence type="ECO:0000256" key="10">
    <source>
        <dbReference type="SAM" id="Phobius"/>
    </source>
</evidence>
<dbReference type="PROSITE" id="PS50206">
    <property type="entry name" value="RHODANESE_3"/>
    <property type="match status" value="1"/>
</dbReference>
<comment type="subcellular location">
    <subcellularLocation>
        <location evidence="1">Cell membrane</location>
        <topology evidence="1">Multi-pass membrane protein</topology>
    </subcellularLocation>
</comment>
<evidence type="ECO:0000256" key="3">
    <source>
        <dbReference type="ARBA" id="ARBA00022692"/>
    </source>
</evidence>
<feature type="domain" description="FtsK" evidence="12">
    <location>
        <begin position="482"/>
        <end position="686"/>
    </location>
</feature>
<dbReference type="InterPro" id="IPR023836">
    <property type="entry name" value="EccCa-like_Actinobacteria"/>
</dbReference>
<dbReference type="GO" id="GO:0003677">
    <property type="term" value="F:DNA binding"/>
    <property type="evidence" value="ECO:0007669"/>
    <property type="project" value="InterPro"/>
</dbReference>
<dbReference type="GO" id="GO:0005886">
    <property type="term" value="C:plasma membrane"/>
    <property type="evidence" value="ECO:0007669"/>
    <property type="project" value="UniProtKB-SubCell"/>
</dbReference>
<dbReference type="InterPro" id="IPR023837">
    <property type="entry name" value="EccCb-like_Actinobacteria"/>
</dbReference>
<keyword evidence="3 10" id="KW-0812">Transmembrane</keyword>
<dbReference type="NCBIfam" id="TIGR03925">
    <property type="entry name" value="T7SS_EccC_b"/>
    <property type="match status" value="1"/>
</dbReference>
<dbReference type="InterPro" id="IPR001763">
    <property type="entry name" value="Rhodanese-like_dom"/>
</dbReference>
<dbReference type="EMBL" id="VAVZ01000046">
    <property type="protein sequence ID" value="TLP93374.1"/>
    <property type="molecule type" value="Genomic_DNA"/>
</dbReference>
<feature type="transmembrane region" description="Helical" evidence="10">
    <location>
        <begin position="48"/>
        <end position="67"/>
    </location>
</feature>
<sequence>MAEHPSVRGGVKLIHRPARTSTPAQSGDVLHLERPPQVEDGGQGGMGFLGLIPLLGAAGSMTVMMLFRGSPFAAVGALMMIVTVTGAIVMLFSQRGKAGRRRQTLRDLYLEYLESQRYDHLTEERQMRARARSCDPEPEALLEVAADPHRLWERRRHHEDFLRLRLGTGTVPARQIRLEGETSAGQRPDPHMEQEMQNLVDRFSNAPDMPVLVDLTRHGAVSVVGDAGFGRQVVQNLLLSAVVFHSPEDLHLAAAIPPDDSEDQQKQNSWSWLALVPHILDQSRPTEHGPLNRVAPSLTALRDLLDDEVRGRYQKYAEVRKNFLVESSSLALPRLLVLDATHNGPAQGFELPDPSLAPDDLSITSVHLVQRQQDEPEHTTLRICQTAEGFRVEDYSQDPLRPQLMSGYLQENPPSVAVGIARLLAPLRLSPDSLEHSDEIDSQRFTAYLGIREFTASDIERLWRPRDLPDFLKIAIGVDDRAKPVKLDLKESAQHGMGPHGLCVGATGSGKSELLRTLVIGLAVTHPPDLLNMVLVDYKGGATFAPFEGVPHVSGIVTNLSDDASLVDRIYASLEGEVQRRQEVLKKAGNVANITDYQQRRRELAEEGEELPALPHLFVVIDEFGELLSAQPDFIDLFMSIGRIGRSIGVHLLLSSQRIEAGKLRGLDTHLSYRLGLRTLSEGESRTVLETPDAFHLPPLPGYGYLKVDTTTYSRFKAGYVSGPLTTEIEQEDDHEDEEALSVVPGHFYAEDMLHRLSPEKDDDADEAPEPVVPVSTSAPTVMSSLVEILREYDRATAPIWLPPLPEQITLDQALELLEPDPEAGFLSARTQRLTFPIGLLDDPGSQWQGLWELDLTRSGGNLIFLGGPASGKTTLLRTAALSLANTHSVSEIALFGIDLRGSALQPLADLPHSGGMAGRSSREALRRTIEEITDLLEDREKIFEQRGIDSLLTMRQMHADGALEELGVADVVLLVDGWGSLTDEFEDLQEQVYGILARGGNYGIHVIATGSRWNEVRIAQQTFFGNRIELRLGEPAESAHGRKVAERIPANRPGRGLNHDHLIGQVALPRTDGLAETASLNAGLTEAIKAVSAREPEKTPRRVRMLPAVITPEDLPSPERAGIIPIGLEERTMGPKMLDIDASDRHLMILGDEQTGKSSLLAHIMTTLAGQHTSDEIVFAVYDPRRSLHGCVHDDYLGGYATSASLGQRLTEAVTKELRSRVPDDPLAAAQNSGFHGPRVVLIVDDYDILTAGGNSPLREFSEFLAMGAEIGLHAFITRKVRGASRGLFEPFSSAVRDAGGSTFLMNGDRSEGPLINNVRPRRQPPGRGLFFQGSQAPSTVQTIFREGPS</sequence>
<dbReference type="InterPro" id="IPR050206">
    <property type="entry name" value="FtsK/SpoIIIE/SftA"/>
</dbReference>
<dbReference type="GO" id="GO:0005524">
    <property type="term" value="F:ATP binding"/>
    <property type="evidence" value="ECO:0007669"/>
    <property type="project" value="UniProtKB-UniRule"/>
</dbReference>
<evidence type="ECO:0000256" key="6">
    <source>
        <dbReference type="ARBA" id="ARBA00022840"/>
    </source>
</evidence>
<evidence type="ECO:0000313" key="13">
    <source>
        <dbReference type="EMBL" id="TLP93374.1"/>
    </source>
</evidence>
<reference evidence="13 14" key="1">
    <citation type="submission" date="2019-05" db="EMBL/GenBank/DDBJ databases">
        <title>Nesterenkonia sp. GY074 isolated from the Southern Atlantic Ocean.</title>
        <authorList>
            <person name="Zhang G."/>
        </authorList>
    </citation>
    <scope>NUCLEOTIDE SEQUENCE [LARGE SCALE GENOMIC DNA]</scope>
    <source>
        <strain evidence="13 14">GY074</strain>
    </source>
</reference>
<dbReference type="InterPro" id="IPR002543">
    <property type="entry name" value="FtsK_dom"/>
</dbReference>
<keyword evidence="6 9" id="KW-0067">ATP-binding</keyword>
<feature type="binding site" evidence="9">
    <location>
        <begin position="867"/>
        <end position="874"/>
    </location>
    <ligand>
        <name>ATP</name>
        <dbReference type="ChEBI" id="CHEBI:30616"/>
    </ligand>
</feature>
<feature type="domain" description="Rhodanese" evidence="11">
    <location>
        <begin position="963"/>
        <end position="991"/>
    </location>
</feature>
<dbReference type="OrthoDB" id="9807790at2"/>
<evidence type="ECO:0000256" key="2">
    <source>
        <dbReference type="ARBA" id="ARBA00022475"/>
    </source>
</evidence>